<keyword evidence="2" id="KW-1185">Reference proteome</keyword>
<name>A0A7R8X7M1_9CRUS</name>
<evidence type="ECO:0000313" key="2">
    <source>
        <dbReference type="Proteomes" id="UP000677054"/>
    </source>
</evidence>
<dbReference type="EMBL" id="LR899732">
    <property type="protein sequence ID" value="CAD7242093.1"/>
    <property type="molecule type" value="Genomic_DNA"/>
</dbReference>
<proteinExistence type="predicted"/>
<dbReference type="EMBL" id="CAJPEV010000215">
    <property type="protein sequence ID" value="CAG0882490.1"/>
    <property type="molecule type" value="Genomic_DNA"/>
</dbReference>
<dbReference type="AlphaFoldDB" id="A0A7R8X7M1"/>
<evidence type="ECO:0000313" key="1">
    <source>
        <dbReference type="EMBL" id="CAD7242093.1"/>
    </source>
</evidence>
<dbReference type="Proteomes" id="UP000677054">
    <property type="component" value="Unassembled WGS sequence"/>
</dbReference>
<accession>A0A7R8X7M1</accession>
<gene>
    <name evidence="1" type="ORF">DSTB1V02_LOCUS2066</name>
</gene>
<reference evidence="1" key="1">
    <citation type="submission" date="2020-11" db="EMBL/GenBank/DDBJ databases">
        <authorList>
            <person name="Tran Van P."/>
        </authorList>
    </citation>
    <scope>NUCLEOTIDE SEQUENCE</scope>
</reference>
<sequence>MILYREPTDTFLRTDREPFTRTVLPSHQCQLPPKLSDISFLQLAVLVPSEHDAAMLLVPTIIVLCTVSLLLQQHNCLWVFNGTSEPAECRKQSENFVLQYWDKWTRILMLCYVRHGHKYDFYYRSSTIHDTPTIYDTSTIHDTSTIYHYTPTVYFGFTVLR</sequence>
<organism evidence="1">
    <name type="scientific">Darwinula stevensoni</name>
    <dbReference type="NCBI Taxonomy" id="69355"/>
    <lineage>
        <taxon>Eukaryota</taxon>
        <taxon>Metazoa</taxon>
        <taxon>Ecdysozoa</taxon>
        <taxon>Arthropoda</taxon>
        <taxon>Crustacea</taxon>
        <taxon>Oligostraca</taxon>
        <taxon>Ostracoda</taxon>
        <taxon>Podocopa</taxon>
        <taxon>Podocopida</taxon>
        <taxon>Darwinulocopina</taxon>
        <taxon>Darwinuloidea</taxon>
        <taxon>Darwinulidae</taxon>
        <taxon>Darwinula</taxon>
    </lineage>
</organism>
<protein>
    <submittedName>
        <fullName evidence="1">Uncharacterized protein</fullName>
    </submittedName>
</protein>